<sequence>MKSHLKNTSIFKMGATKAIHVLTVAGVTVLAALLVSIPAPASATTPVALQCQVSTSGTSNTIACSGTLPPDVTGVLNCQSPNVVSDNNGAFTVAPANCSGNASLAGVNVTGTLSATVLTIDSNSGVITASQGTGTLTYSQGLSSLTASCQGALLSQTLSPLALNISDGTCNVNVGVLGIGTAQITTQGGSISATTSPPLILSINSPTASVKTSVLGLVLNITCGESINVNLNQLIPITVPLAPCGGS</sequence>
<proteinExistence type="predicted"/>
<organism evidence="1 2">
    <name type="scientific">Dyella humi</name>
    <dbReference type="NCBI Taxonomy" id="1770547"/>
    <lineage>
        <taxon>Bacteria</taxon>
        <taxon>Pseudomonadati</taxon>
        <taxon>Pseudomonadota</taxon>
        <taxon>Gammaproteobacteria</taxon>
        <taxon>Lysobacterales</taxon>
        <taxon>Rhodanobacteraceae</taxon>
        <taxon>Dyella</taxon>
    </lineage>
</organism>
<evidence type="ECO:0000313" key="1">
    <source>
        <dbReference type="EMBL" id="MFK2853583.1"/>
    </source>
</evidence>
<protein>
    <submittedName>
        <fullName evidence="1">Uncharacterized protein</fullName>
    </submittedName>
</protein>
<name>A0ABW8IEI5_9GAMM</name>
<reference evidence="1 2" key="1">
    <citation type="submission" date="2020-10" db="EMBL/GenBank/DDBJ databases">
        <title>Phylogeny of dyella-like bacteria.</title>
        <authorList>
            <person name="Fu J."/>
        </authorList>
    </citation>
    <scope>NUCLEOTIDE SEQUENCE [LARGE SCALE GENOMIC DNA]</scope>
    <source>
        <strain evidence="1 2">DHG40</strain>
    </source>
</reference>
<keyword evidence="2" id="KW-1185">Reference proteome</keyword>
<dbReference type="Proteomes" id="UP001620409">
    <property type="component" value="Unassembled WGS sequence"/>
</dbReference>
<dbReference type="EMBL" id="JADIKI010000021">
    <property type="protein sequence ID" value="MFK2853583.1"/>
    <property type="molecule type" value="Genomic_DNA"/>
</dbReference>
<gene>
    <name evidence="1" type="ORF">ISP18_03100</name>
</gene>
<comment type="caution">
    <text evidence="1">The sequence shown here is derived from an EMBL/GenBank/DDBJ whole genome shotgun (WGS) entry which is preliminary data.</text>
</comment>
<accession>A0ABW8IEI5</accession>
<evidence type="ECO:0000313" key="2">
    <source>
        <dbReference type="Proteomes" id="UP001620409"/>
    </source>
</evidence>
<dbReference type="RefSeq" id="WP_380016937.1">
    <property type="nucleotide sequence ID" value="NZ_JADIKI010000021.1"/>
</dbReference>